<dbReference type="RefSeq" id="WP_189822261.1">
    <property type="nucleotide sequence ID" value="NZ_BMVC01000002.1"/>
</dbReference>
<dbReference type="GO" id="GO:0045892">
    <property type="term" value="P:negative regulation of DNA-templated transcription"/>
    <property type="evidence" value="ECO:0007669"/>
    <property type="project" value="TreeGrafter"/>
</dbReference>
<dbReference type="InterPro" id="IPR000524">
    <property type="entry name" value="Tscrpt_reg_HTH_GntR"/>
</dbReference>
<sequence>MATASGGKGKGEVQRIAARLRMEMSDGTYDVGDAFPTQRELAIRFDVARDTIQRVWRDLVSEGWIEPKQGSGTKVIKVSRVHSDEALGPGALGALIAEAFEVEDVTLDVFSLTAETLSGHLASQVTRVQQGEIAPRSIKVRLVLPSEHMPLPYPRPKSGANDGQLVEDLRQMSRQQIEVNRMSFDRLRRNRLVSEVSWEVRRVPLAPPVKLYLLNGTTALQAFYKIVERVIDQDDGSELRTIDVLGVQAQLLQHVKDANPESLGSAFVTEAQDWFDSVWDRLTEQRPEAG</sequence>
<evidence type="ECO:0000259" key="4">
    <source>
        <dbReference type="PROSITE" id="PS50949"/>
    </source>
</evidence>
<organism evidence="5 6">
    <name type="scientific">Streptomyces finlayi</name>
    <dbReference type="NCBI Taxonomy" id="67296"/>
    <lineage>
        <taxon>Bacteria</taxon>
        <taxon>Bacillati</taxon>
        <taxon>Actinomycetota</taxon>
        <taxon>Actinomycetes</taxon>
        <taxon>Kitasatosporales</taxon>
        <taxon>Streptomycetaceae</taxon>
        <taxon>Streptomyces</taxon>
    </lineage>
</organism>
<evidence type="ECO:0000256" key="3">
    <source>
        <dbReference type="ARBA" id="ARBA00023163"/>
    </source>
</evidence>
<proteinExistence type="predicted"/>
<dbReference type="EMBL" id="BMVC01000002">
    <property type="protein sequence ID" value="GHC82321.1"/>
    <property type="molecule type" value="Genomic_DNA"/>
</dbReference>
<keyword evidence="2" id="KW-0238">DNA-binding</keyword>
<evidence type="ECO:0000256" key="1">
    <source>
        <dbReference type="ARBA" id="ARBA00023015"/>
    </source>
</evidence>
<reference evidence="5" key="1">
    <citation type="journal article" date="2014" name="Int. J. Syst. Evol. Microbiol.">
        <title>Complete genome sequence of Corynebacterium casei LMG S-19264T (=DSM 44701T), isolated from a smear-ripened cheese.</title>
        <authorList>
            <consortium name="US DOE Joint Genome Institute (JGI-PGF)"/>
            <person name="Walter F."/>
            <person name="Albersmeier A."/>
            <person name="Kalinowski J."/>
            <person name="Ruckert C."/>
        </authorList>
    </citation>
    <scope>NUCLEOTIDE SEQUENCE</scope>
    <source>
        <strain evidence="5">JCM 4637</strain>
    </source>
</reference>
<evidence type="ECO:0000313" key="6">
    <source>
        <dbReference type="Proteomes" id="UP000638353"/>
    </source>
</evidence>
<reference evidence="5" key="2">
    <citation type="submission" date="2020-09" db="EMBL/GenBank/DDBJ databases">
        <authorList>
            <person name="Sun Q."/>
            <person name="Ohkuma M."/>
        </authorList>
    </citation>
    <scope>NUCLEOTIDE SEQUENCE</scope>
    <source>
        <strain evidence="5">JCM 4637</strain>
    </source>
</reference>
<dbReference type="PANTHER" id="PTHR44846:SF17">
    <property type="entry name" value="GNTR-FAMILY TRANSCRIPTIONAL REGULATOR"/>
    <property type="match status" value="1"/>
</dbReference>
<feature type="domain" description="HTH gntR-type" evidence="4">
    <location>
        <begin position="10"/>
        <end position="78"/>
    </location>
</feature>
<comment type="caution">
    <text evidence="5">The sequence shown here is derived from an EMBL/GenBank/DDBJ whole genome shotgun (WGS) entry which is preliminary data.</text>
</comment>
<dbReference type="InterPro" id="IPR050679">
    <property type="entry name" value="Bact_HTH_transcr_reg"/>
</dbReference>
<dbReference type="Gene3D" id="1.10.10.10">
    <property type="entry name" value="Winged helix-like DNA-binding domain superfamily/Winged helix DNA-binding domain"/>
    <property type="match status" value="1"/>
</dbReference>
<keyword evidence="1" id="KW-0805">Transcription regulation</keyword>
<dbReference type="InterPro" id="IPR036388">
    <property type="entry name" value="WH-like_DNA-bd_sf"/>
</dbReference>
<keyword evidence="3" id="KW-0804">Transcription</keyword>
<dbReference type="Proteomes" id="UP000638353">
    <property type="component" value="Unassembled WGS sequence"/>
</dbReference>
<dbReference type="GO" id="GO:0003700">
    <property type="term" value="F:DNA-binding transcription factor activity"/>
    <property type="evidence" value="ECO:0007669"/>
    <property type="project" value="InterPro"/>
</dbReference>
<dbReference type="AlphaFoldDB" id="A0A918WTV4"/>
<gene>
    <name evidence="5" type="ORF">GCM10010334_10460</name>
</gene>
<accession>A0A918WTV4</accession>
<name>A0A918WTV4_9ACTN</name>
<dbReference type="PRINTS" id="PR00035">
    <property type="entry name" value="HTHGNTR"/>
</dbReference>
<protein>
    <submittedName>
        <fullName evidence="5">GntR family transcriptional regulator</fullName>
    </submittedName>
</protein>
<evidence type="ECO:0000313" key="5">
    <source>
        <dbReference type="EMBL" id="GHC82321.1"/>
    </source>
</evidence>
<dbReference type="GO" id="GO:0003677">
    <property type="term" value="F:DNA binding"/>
    <property type="evidence" value="ECO:0007669"/>
    <property type="project" value="UniProtKB-KW"/>
</dbReference>
<dbReference type="PROSITE" id="PS50949">
    <property type="entry name" value="HTH_GNTR"/>
    <property type="match status" value="1"/>
</dbReference>
<evidence type="ECO:0000256" key="2">
    <source>
        <dbReference type="ARBA" id="ARBA00023125"/>
    </source>
</evidence>
<dbReference type="InterPro" id="IPR036390">
    <property type="entry name" value="WH_DNA-bd_sf"/>
</dbReference>
<dbReference type="CDD" id="cd07377">
    <property type="entry name" value="WHTH_GntR"/>
    <property type="match status" value="1"/>
</dbReference>
<dbReference type="PANTHER" id="PTHR44846">
    <property type="entry name" value="MANNOSYL-D-GLYCERATE TRANSPORT/METABOLISM SYSTEM REPRESSOR MNGR-RELATED"/>
    <property type="match status" value="1"/>
</dbReference>
<dbReference type="SMART" id="SM00345">
    <property type="entry name" value="HTH_GNTR"/>
    <property type="match status" value="1"/>
</dbReference>
<dbReference type="Pfam" id="PF00392">
    <property type="entry name" value="GntR"/>
    <property type="match status" value="1"/>
</dbReference>
<dbReference type="SUPFAM" id="SSF46785">
    <property type="entry name" value="Winged helix' DNA-binding domain"/>
    <property type="match status" value="1"/>
</dbReference>